<evidence type="ECO:0000259" key="7">
    <source>
        <dbReference type="PROSITE" id="PS00716"/>
    </source>
</evidence>
<keyword evidence="2 5" id="KW-0731">Sigma factor</keyword>
<dbReference type="AlphaFoldDB" id="A0A8J6XW08"/>
<dbReference type="InterPro" id="IPR007627">
    <property type="entry name" value="RNA_pol_sigma70_r2"/>
</dbReference>
<accession>A0A8J6XW08</accession>
<protein>
    <recommendedName>
        <fullName evidence="5">RNA polymerase sigma factor</fullName>
    </recommendedName>
</protein>
<comment type="similarity">
    <text evidence="5">Belongs to the sigma-70 factor family.</text>
</comment>
<evidence type="ECO:0000259" key="6">
    <source>
        <dbReference type="PROSITE" id="PS00715"/>
    </source>
</evidence>
<dbReference type="SUPFAM" id="SSF88946">
    <property type="entry name" value="Sigma2 domain of RNA polymerase sigma factors"/>
    <property type="match status" value="1"/>
</dbReference>
<evidence type="ECO:0000256" key="4">
    <source>
        <dbReference type="ARBA" id="ARBA00023163"/>
    </source>
</evidence>
<name>A0A8J6XW08_9BACT</name>
<comment type="function">
    <text evidence="5">Sigma factors are initiation factors that promote the attachment of RNA polymerase to specific initiation sites and are then released.</text>
</comment>
<dbReference type="PROSITE" id="PS00716">
    <property type="entry name" value="SIGMA70_2"/>
    <property type="match status" value="1"/>
</dbReference>
<evidence type="ECO:0000256" key="2">
    <source>
        <dbReference type="ARBA" id="ARBA00023082"/>
    </source>
</evidence>
<dbReference type="Gene3D" id="1.10.601.10">
    <property type="entry name" value="RNA Polymerase Primary Sigma Factor"/>
    <property type="match status" value="1"/>
</dbReference>
<keyword evidence="1 5" id="KW-0805">Transcription regulation</keyword>
<dbReference type="GO" id="GO:0016987">
    <property type="term" value="F:sigma factor activity"/>
    <property type="evidence" value="ECO:0007669"/>
    <property type="project" value="UniProtKB-KW"/>
</dbReference>
<evidence type="ECO:0000313" key="9">
    <source>
        <dbReference type="Proteomes" id="UP000598633"/>
    </source>
</evidence>
<dbReference type="GO" id="GO:0006352">
    <property type="term" value="P:DNA-templated transcription initiation"/>
    <property type="evidence" value="ECO:0007669"/>
    <property type="project" value="InterPro"/>
</dbReference>
<reference evidence="8 9" key="1">
    <citation type="submission" date="2020-08" db="EMBL/GenBank/DDBJ databases">
        <title>Acidobacteriota in marine sediments use diverse sulfur dissimilation pathways.</title>
        <authorList>
            <person name="Wasmund K."/>
        </authorList>
    </citation>
    <scope>NUCLEOTIDE SEQUENCE [LARGE SCALE GENOMIC DNA]</scope>
    <source>
        <strain evidence="8">MAG AM3-A</strain>
    </source>
</reference>
<dbReference type="Gene3D" id="1.10.10.10">
    <property type="entry name" value="Winged helix-like DNA-binding domain superfamily/Winged helix DNA-binding domain"/>
    <property type="match status" value="2"/>
</dbReference>
<dbReference type="InterPro" id="IPR007624">
    <property type="entry name" value="RNA_pol_sigma70_r3"/>
</dbReference>
<feature type="domain" description="RNA polymerase sigma-70" evidence="7">
    <location>
        <begin position="248"/>
        <end position="274"/>
    </location>
</feature>
<proteinExistence type="inferred from homology"/>
<dbReference type="Proteomes" id="UP000598633">
    <property type="component" value="Unassembled WGS sequence"/>
</dbReference>
<dbReference type="InterPro" id="IPR036388">
    <property type="entry name" value="WH-like_DNA-bd_sf"/>
</dbReference>
<dbReference type="InterPro" id="IPR014284">
    <property type="entry name" value="RNA_pol_sigma-70_dom"/>
</dbReference>
<dbReference type="EMBL" id="JACXWA010000005">
    <property type="protein sequence ID" value="MBD3869772.1"/>
    <property type="molecule type" value="Genomic_DNA"/>
</dbReference>
<dbReference type="NCBIfam" id="TIGR02937">
    <property type="entry name" value="sigma70-ECF"/>
    <property type="match status" value="1"/>
</dbReference>
<dbReference type="PANTHER" id="PTHR30603">
    <property type="entry name" value="RNA POLYMERASE SIGMA FACTOR RPO"/>
    <property type="match status" value="1"/>
</dbReference>
<dbReference type="GO" id="GO:0003677">
    <property type="term" value="F:DNA binding"/>
    <property type="evidence" value="ECO:0007669"/>
    <property type="project" value="UniProtKB-KW"/>
</dbReference>
<comment type="caution">
    <text evidence="8">The sequence shown here is derived from an EMBL/GenBank/DDBJ whole genome shotgun (WGS) entry which is preliminary data.</text>
</comment>
<organism evidence="8 9">
    <name type="scientific">Candidatus Sulfomarinibacter kjeldsenii</name>
    <dbReference type="NCBI Taxonomy" id="2885994"/>
    <lineage>
        <taxon>Bacteria</taxon>
        <taxon>Pseudomonadati</taxon>
        <taxon>Acidobacteriota</taxon>
        <taxon>Thermoanaerobaculia</taxon>
        <taxon>Thermoanaerobaculales</taxon>
        <taxon>Candidatus Sulfomarinibacteraceae</taxon>
        <taxon>Candidatus Sulfomarinibacter</taxon>
    </lineage>
</organism>
<dbReference type="Pfam" id="PF04539">
    <property type="entry name" value="Sigma70_r3"/>
    <property type="match status" value="1"/>
</dbReference>
<dbReference type="PROSITE" id="PS00715">
    <property type="entry name" value="SIGMA70_1"/>
    <property type="match status" value="1"/>
</dbReference>
<dbReference type="Pfam" id="PF04545">
    <property type="entry name" value="Sigma70_r4"/>
    <property type="match status" value="1"/>
</dbReference>
<dbReference type="Pfam" id="PF04542">
    <property type="entry name" value="Sigma70_r2"/>
    <property type="match status" value="1"/>
</dbReference>
<dbReference type="PRINTS" id="PR00046">
    <property type="entry name" value="SIGMA70FCT"/>
</dbReference>
<dbReference type="InterPro" id="IPR000943">
    <property type="entry name" value="RNA_pol_sigma70"/>
</dbReference>
<keyword evidence="4 5" id="KW-0804">Transcription</keyword>
<evidence type="ECO:0000256" key="5">
    <source>
        <dbReference type="RuleBase" id="RU362124"/>
    </source>
</evidence>
<evidence type="ECO:0000256" key="1">
    <source>
        <dbReference type="ARBA" id="ARBA00023015"/>
    </source>
</evidence>
<dbReference type="InterPro" id="IPR007630">
    <property type="entry name" value="RNA_pol_sigma70_r4"/>
</dbReference>
<dbReference type="SUPFAM" id="SSF88659">
    <property type="entry name" value="Sigma3 and sigma4 domains of RNA polymerase sigma factors"/>
    <property type="match status" value="2"/>
</dbReference>
<dbReference type="CDD" id="cd06171">
    <property type="entry name" value="Sigma70_r4"/>
    <property type="match status" value="1"/>
</dbReference>
<evidence type="ECO:0000313" key="8">
    <source>
        <dbReference type="EMBL" id="MBD3869772.1"/>
    </source>
</evidence>
<dbReference type="PIRSF" id="PIRSF000770">
    <property type="entry name" value="RNA_pol_sigma-SigE/K"/>
    <property type="match status" value="1"/>
</dbReference>
<dbReference type="PANTHER" id="PTHR30603:SF47">
    <property type="entry name" value="RNA POLYMERASE SIGMA FACTOR SIGD, CHLOROPLASTIC"/>
    <property type="match status" value="1"/>
</dbReference>
<keyword evidence="3 5" id="KW-0238">DNA-binding</keyword>
<feature type="domain" description="RNA polymerase sigma-70" evidence="6">
    <location>
        <begin position="76"/>
        <end position="89"/>
    </location>
</feature>
<dbReference type="InterPro" id="IPR050239">
    <property type="entry name" value="Sigma-70_RNA_pol_init_factors"/>
</dbReference>
<evidence type="ECO:0000256" key="3">
    <source>
        <dbReference type="ARBA" id="ARBA00023125"/>
    </source>
</evidence>
<sequence>MSRRGGSAPDAGVTTLRRYLKEIGRYSPLNHEQEVELAARIQAGDEDAVREMVESNLRFVVAYAKRYRNPNVPFLDLIHEGNLGLIQAAKKYDPSQEGHDVKFITYAVWWIRQAILHALAEHAGSFRLPQKQANTLYRMERIRSLLAERFARAPTDNELSEELGISVDDVRVLTRASRSSLSLNEPVDSEGDSELGDLLEQTGLPDTDELLLRESFSRALSDALAELPARERKVLELRFGLYDDQPKTLREIGEVMGLSRERVRQIESRALNKLRRSHQKHSLQGFLR</sequence>
<dbReference type="Pfam" id="PF00140">
    <property type="entry name" value="Sigma70_r1_2"/>
    <property type="match status" value="1"/>
</dbReference>
<dbReference type="InterPro" id="IPR013325">
    <property type="entry name" value="RNA_pol_sigma_r2"/>
</dbReference>
<dbReference type="InterPro" id="IPR009042">
    <property type="entry name" value="RNA_pol_sigma70_r1_2"/>
</dbReference>
<dbReference type="InterPro" id="IPR013324">
    <property type="entry name" value="RNA_pol_sigma_r3/r4-like"/>
</dbReference>
<gene>
    <name evidence="8" type="ORF">IFJ97_00235</name>
</gene>